<feature type="region of interest" description="Disordered" evidence="1">
    <location>
        <begin position="1"/>
        <end position="52"/>
    </location>
</feature>
<evidence type="ECO:0000256" key="1">
    <source>
        <dbReference type="SAM" id="MobiDB-lite"/>
    </source>
</evidence>
<dbReference type="Proteomes" id="UP000283269">
    <property type="component" value="Unassembled WGS sequence"/>
</dbReference>
<evidence type="ECO:0000313" key="2">
    <source>
        <dbReference type="EMBL" id="PPQ88764.1"/>
    </source>
</evidence>
<dbReference type="InParanoid" id="A0A409XDG2"/>
<comment type="caution">
    <text evidence="2">The sequence shown here is derived from an EMBL/GenBank/DDBJ whole genome shotgun (WGS) entry which is preliminary data.</text>
</comment>
<protein>
    <submittedName>
        <fullName evidence="2">Uncharacterized protein</fullName>
    </submittedName>
</protein>
<feature type="compositionally biased region" description="Basic and acidic residues" evidence="1">
    <location>
        <begin position="29"/>
        <end position="38"/>
    </location>
</feature>
<evidence type="ECO:0000313" key="3">
    <source>
        <dbReference type="Proteomes" id="UP000283269"/>
    </source>
</evidence>
<keyword evidence="3" id="KW-1185">Reference proteome</keyword>
<reference evidence="2 3" key="1">
    <citation type="journal article" date="2018" name="Evol. Lett.">
        <title>Horizontal gene cluster transfer increased hallucinogenic mushroom diversity.</title>
        <authorList>
            <person name="Reynolds H.T."/>
            <person name="Vijayakumar V."/>
            <person name="Gluck-Thaler E."/>
            <person name="Korotkin H.B."/>
            <person name="Matheny P.B."/>
            <person name="Slot J.C."/>
        </authorList>
    </citation>
    <scope>NUCLEOTIDE SEQUENCE [LARGE SCALE GENOMIC DNA]</scope>
    <source>
        <strain evidence="2 3">2631</strain>
    </source>
</reference>
<name>A0A409XDG2_PSICY</name>
<organism evidence="2 3">
    <name type="scientific">Psilocybe cyanescens</name>
    <dbReference type="NCBI Taxonomy" id="93625"/>
    <lineage>
        <taxon>Eukaryota</taxon>
        <taxon>Fungi</taxon>
        <taxon>Dikarya</taxon>
        <taxon>Basidiomycota</taxon>
        <taxon>Agaricomycotina</taxon>
        <taxon>Agaricomycetes</taxon>
        <taxon>Agaricomycetidae</taxon>
        <taxon>Agaricales</taxon>
        <taxon>Agaricineae</taxon>
        <taxon>Strophariaceae</taxon>
        <taxon>Psilocybe</taxon>
    </lineage>
</organism>
<dbReference type="EMBL" id="NHYD01002030">
    <property type="protein sequence ID" value="PPQ88764.1"/>
    <property type="molecule type" value="Genomic_DNA"/>
</dbReference>
<dbReference type="AlphaFoldDB" id="A0A409XDG2"/>
<accession>A0A409XDG2</accession>
<sequence>MDEVKPVPAEASEALTGYSFPTSVSPDELEQHHSEKAAKRGGGSEEDTTGESWTVDSLMNRIMMLKRIYRPFDPRLMPPGSVRLLFGPVPAPGGLTMPSFAP</sequence>
<gene>
    <name evidence="2" type="ORF">CVT25_008620</name>
</gene>
<proteinExistence type="predicted"/>